<dbReference type="EMBL" id="FNZR01000014">
    <property type="protein sequence ID" value="SEL92809.1"/>
    <property type="molecule type" value="Genomic_DNA"/>
</dbReference>
<protein>
    <submittedName>
        <fullName evidence="3">Hydroxypyruvate isomerase</fullName>
    </submittedName>
</protein>
<dbReference type="RefSeq" id="WP_177181272.1">
    <property type="nucleotide sequence ID" value="NZ_FNZR01000014.1"/>
</dbReference>
<evidence type="ECO:0000259" key="2">
    <source>
        <dbReference type="Pfam" id="PF01261"/>
    </source>
</evidence>
<organism evidence="3 4">
    <name type="scientific">Parapedobacter koreensis</name>
    <dbReference type="NCBI Taxonomy" id="332977"/>
    <lineage>
        <taxon>Bacteria</taxon>
        <taxon>Pseudomonadati</taxon>
        <taxon>Bacteroidota</taxon>
        <taxon>Sphingobacteriia</taxon>
        <taxon>Sphingobacteriales</taxon>
        <taxon>Sphingobacteriaceae</taxon>
        <taxon>Parapedobacter</taxon>
    </lineage>
</organism>
<dbReference type="InterPro" id="IPR050417">
    <property type="entry name" value="Sugar_Epim/Isomerase"/>
</dbReference>
<keyword evidence="3" id="KW-0670">Pyruvate</keyword>
<dbReference type="InterPro" id="IPR013022">
    <property type="entry name" value="Xyl_isomerase-like_TIM-brl"/>
</dbReference>
<evidence type="ECO:0000313" key="4">
    <source>
        <dbReference type="Proteomes" id="UP000198916"/>
    </source>
</evidence>
<gene>
    <name evidence="3" type="ORF">SAMN05421740_1148</name>
</gene>
<dbReference type="InterPro" id="IPR036237">
    <property type="entry name" value="Xyl_isomerase-like_sf"/>
</dbReference>
<reference evidence="4" key="1">
    <citation type="submission" date="2016-10" db="EMBL/GenBank/DDBJ databases">
        <authorList>
            <person name="Varghese N."/>
            <person name="Submissions S."/>
        </authorList>
    </citation>
    <scope>NUCLEOTIDE SEQUENCE [LARGE SCALE GENOMIC DNA]</scope>
    <source>
        <strain evidence="4">Jip14</strain>
    </source>
</reference>
<name>A0A1H7U7M2_9SPHI</name>
<evidence type="ECO:0000256" key="1">
    <source>
        <dbReference type="ARBA" id="ARBA00023235"/>
    </source>
</evidence>
<keyword evidence="1 3" id="KW-0413">Isomerase</keyword>
<accession>A0A1H7U7M2</accession>
<dbReference type="Gene3D" id="3.20.20.150">
    <property type="entry name" value="Divalent-metal-dependent TIM barrel enzymes"/>
    <property type="match status" value="1"/>
</dbReference>
<keyword evidence="4" id="KW-1185">Reference proteome</keyword>
<evidence type="ECO:0000313" key="3">
    <source>
        <dbReference type="EMBL" id="SEL92809.1"/>
    </source>
</evidence>
<dbReference type="Proteomes" id="UP000198916">
    <property type="component" value="Unassembled WGS sequence"/>
</dbReference>
<dbReference type="GO" id="GO:0016853">
    <property type="term" value="F:isomerase activity"/>
    <property type="evidence" value="ECO:0007669"/>
    <property type="project" value="UniProtKB-KW"/>
</dbReference>
<proteinExistence type="predicted"/>
<feature type="domain" description="Xylose isomerase-like TIM barrel" evidence="2">
    <location>
        <begin position="88"/>
        <end position="280"/>
    </location>
</feature>
<dbReference type="SUPFAM" id="SSF51658">
    <property type="entry name" value="Xylose isomerase-like"/>
    <property type="match status" value="1"/>
</dbReference>
<dbReference type="STRING" id="332977.SAMN05421740_1148"/>
<dbReference type="PANTHER" id="PTHR43489:SF3">
    <property type="entry name" value="XYLOSE ISOMERASE DOMAIN PROTEIN TIM BARREL"/>
    <property type="match status" value="1"/>
</dbReference>
<sequence length="298" mass="32723">MKPTPQIWSRRSALKAVAASGTAMLANSMFHRISAAETALPFALQGKINHSVCRWCYPSIPLADLCQAAKDMGISGIDLVGPDEWPVLEQYGLHAALPHGAGKGITEGFNDPRLHDELVANYETMIPKVAAAGYDQLICFSGNRNGLDDEQGIRNCASGLKRLMDTAEKHGVTLVMELLNSKVDHPDYQCDHTAWGVAVCDEMGSERFKLLYDIYHMQIMEGDVIATIRKYSPYIAHYHTGGVPGRNEIDETQELNYPAIMKAIVETGFKGHVAQEFIPKRPDPLASLKQAITICDVG</sequence>
<dbReference type="Pfam" id="PF01261">
    <property type="entry name" value="AP_endonuc_2"/>
    <property type="match status" value="1"/>
</dbReference>
<dbReference type="InterPro" id="IPR006311">
    <property type="entry name" value="TAT_signal"/>
</dbReference>
<dbReference type="AlphaFoldDB" id="A0A1H7U7M2"/>
<dbReference type="PROSITE" id="PS51318">
    <property type="entry name" value="TAT"/>
    <property type="match status" value="1"/>
</dbReference>
<dbReference type="PANTHER" id="PTHR43489">
    <property type="entry name" value="ISOMERASE"/>
    <property type="match status" value="1"/>
</dbReference>